<evidence type="ECO:0000313" key="18">
    <source>
        <dbReference type="Proteomes" id="UP001152320"/>
    </source>
</evidence>
<evidence type="ECO:0000256" key="6">
    <source>
        <dbReference type="ARBA" id="ARBA00022679"/>
    </source>
</evidence>
<dbReference type="AlphaFoldDB" id="A0A9Q1HB09"/>
<comment type="caution">
    <text evidence="17">The sequence shown here is derived from an EMBL/GenBank/DDBJ whole genome shotgun (WGS) entry which is preliminary data.</text>
</comment>
<evidence type="ECO:0000256" key="7">
    <source>
        <dbReference type="ARBA" id="ARBA00022692"/>
    </source>
</evidence>
<evidence type="ECO:0000256" key="12">
    <source>
        <dbReference type="ARBA" id="ARBA00023128"/>
    </source>
</evidence>
<evidence type="ECO:0000256" key="2">
    <source>
        <dbReference type="ARBA" id="ARBA00004294"/>
    </source>
</evidence>
<keyword evidence="13" id="KW-0472">Membrane</keyword>
<dbReference type="EMBL" id="JAIZAY010000007">
    <property type="protein sequence ID" value="KAJ8038746.1"/>
    <property type="molecule type" value="Genomic_DNA"/>
</dbReference>
<reference evidence="17" key="1">
    <citation type="submission" date="2021-10" db="EMBL/GenBank/DDBJ databases">
        <title>Tropical sea cucumber genome reveals ecological adaptation and Cuvierian tubules defense mechanism.</title>
        <authorList>
            <person name="Chen T."/>
        </authorList>
    </citation>
    <scope>NUCLEOTIDE SEQUENCE</scope>
    <source>
        <strain evidence="17">Nanhai2018</strain>
        <tissue evidence="17">Muscle</tissue>
    </source>
</reference>
<organism evidence="17 18">
    <name type="scientific">Holothuria leucospilota</name>
    <name type="common">Black long sea cucumber</name>
    <name type="synonym">Mertensiothuria leucospilota</name>
    <dbReference type="NCBI Taxonomy" id="206669"/>
    <lineage>
        <taxon>Eukaryota</taxon>
        <taxon>Metazoa</taxon>
        <taxon>Echinodermata</taxon>
        <taxon>Eleutherozoa</taxon>
        <taxon>Echinozoa</taxon>
        <taxon>Holothuroidea</taxon>
        <taxon>Aspidochirotacea</taxon>
        <taxon>Aspidochirotida</taxon>
        <taxon>Holothuriidae</taxon>
        <taxon>Holothuria</taxon>
    </lineage>
</organism>
<proteinExistence type="inferred from homology"/>
<dbReference type="GO" id="GO:0005789">
    <property type="term" value="C:endoplasmic reticulum membrane"/>
    <property type="evidence" value="ECO:0007669"/>
    <property type="project" value="UniProtKB-SubCell"/>
</dbReference>
<evidence type="ECO:0000256" key="11">
    <source>
        <dbReference type="ARBA" id="ARBA00022990"/>
    </source>
</evidence>
<evidence type="ECO:0000256" key="14">
    <source>
        <dbReference type="ARBA" id="ARBA00038540"/>
    </source>
</evidence>
<protein>
    <recommendedName>
        <fullName evidence="15">Microsomal glutathione S-transferase 1</fullName>
        <ecNumber evidence="5">2.5.1.18</ecNumber>
    </recommendedName>
</protein>
<evidence type="ECO:0000256" key="1">
    <source>
        <dbReference type="ARBA" id="ARBA00003701"/>
    </source>
</evidence>
<dbReference type="PANTHER" id="PTHR10689">
    <property type="entry name" value="MICROSOMAL GLUTATHIONE S-TRANSFERASE 1"/>
    <property type="match status" value="1"/>
</dbReference>
<dbReference type="InterPro" id="IPR001129">
    <property type="entry name" value="Membr-assoc_MAPEG"/>
</dbReference>
<evidence type="ECO:0000313" key="17">
    <source>
        <dbReference type="EMBL" id="KAJ8038746.1"/>
    </source>
</evidence>
<dbReference type="GO" id="GO:0005741">
    <property type="term" value="C:mitochondrial outer membrane"/>
    <property type="evidence" value="ECO:0007669"/>
    <property type="project" value="UniProtKB-SubCell"/>
</dbReference>
<evidence type="ECO:0000256" key="5">
    <source>
        <dbReference type="ARBA" id="ARBA00012452"/>
    </source>
</evidence>
<comment type="similarity">
    <text evidence="4">Belongs to the MAPEG family.</text>
</comment>
<name>A0A9Q1HB09_HOLLE</name>
<evidence type="ECO:0000256" key="16">
    <source>
        <dbReference type="ARBA" id="ARBA00049385"/>
    </source>
</evidence>
<comment type="catalytic activity">
    <reaction evidence="16">
        <text>RX + glutathione = an S-substituted glutathione + a halide anion + H(+)</text>
        <dbReference type="Rhea" id="RHEA:16437"/>
        <dbReference type="ChEBI" id="CHEBI:15378"/>
        <dbReference type="ChEBI" id="CHEBI:16042"/>
        <dbReference type="ChEBI" id="CHEBI:17792"/>
        <dbReference type="ChEBI" id="CHEBI:57925"/>
        <dbReference type="ChEBI" id="CHEBI:90779"/>
        <dbReference type="EC" id="2.5.1.18"/>
    </reaction>
    <physiologicalReaction direction="left-to-right" evidence="16">
        <dbReference type="Rhea" id="RHEA:16438"/>
    </physiologicalReaction>
</comment>
<comment type="function">
    <text evidence="1">Conjugation of reduced glutathione to a wide number of exogenous and endogenous hydrophobic electrophiles.</text>
</comment>
<comment type="subcellular location">
    <subcellularLocation>
        <location evidence="3">Endoplasmic reticulum membrane</location>
        <topology evidence="3">Multi-pass membrane protein</topology>
    </subcellularLocation>
    <subcellularLocation>
        <location evidence="2">Mitochondrion outer membrane</location>
    </subcellularLocation>
</comment>
<keyword evidence="8" id="KW-1000">Mitochondrion outer membrane</keyword>
<evidence type="ECO:0000256" key="13">
    <source>
        <dbReference type="ARBA" id="ARBA00023136"/>
    </source>
</evidence>
<evidence type="ECO:0000256" key="9">
    <source>
        <dbReference type="ARBA" id="ARBA00022824"/>
    </source>
</evidence>
<dbReference type="Proteomes" id="UP001152320">
    <property type="component" value="Chromosome 7"/>
</dbReference>
<keyword evidence="12" id="KW-0496">Mitochondrion</keyword>
<dbReference type="SUPFAM" id="SSF161084">
    <property type="entry name" value="MAPEG domain-like"/>
    <property type="match status" value="1"/>
</dbReference>
<evidence type="ECO:0000256" key="3">
    <source>
        <dbReference type="ARBA" id="ARBA00004477"/>
    </source>
</evidence>
<keyword evidence="10" id="KW-1133">Transmembrane helix</keyword>
<dbReference type="PANTHER" id="PTHR10689:SF6">
    <property type="entry name" value="MICROSOMAL GLUTATHIONE S-TRANSFERASE 1"/>
    <property type="match status" value="1"/>
</dbReference>
<evidence type="ECO:0000256" key="4">
    <source>
        <dbReference type="ARBA" id="ARBA00010459"/>
    </source>
</evidence>
<dbReference type="Gene3D" id="1.20.120.550">
    <property type="entry name" value="Membrane associated eicosanoid/glutathione metabolism-like domain"/>
    <property type="match status" value="1"/>
</dbReference>
<keyword evidence="11" id="KW-0007">Acetylation</keyword>
<dbReference type="EC" id="2.5.1.18" evidence="5"/>
<dbReference type="FunFam" id="1.20.120.550:FF:000002">
    <property type="entry name" value="Microsomal glutathione S-transferase 1"/>
    <property type="match status" value="1"/>
</dbReference>
<evidence type="ECO:0000256" key="10">
    <source>
        <dbReference type="ARBA" id="ARBA00022989"/>
    </source>
</evidence>
<comment type="subunit">
    <text evidence="14">Homotrimer; The trimer binds only one molecule of glutathione.</text>
</comment>
<keyword evidence="6" id="KW-0808">Transferase</keyword>
<dbReference type="InterPro" id="IPR040162">
    <property type="entry name" value="MGST1-like"/>
</dbReference>
<gene>
    <name evidence="17" type="ORF">HOLleu_16256</name>
</gene>
<evidence type="ECO:0000256" key="15">
    <source>
        <dbReference type="ARBA" id="ARBA00039397"/>
    </source>
</evidence>
<dbReference type="InterPro" id="IPR023352">
    <property type="entry name" value="MAPEG-like_dom_sf"/>
</dbReference>
<evidence type="ECO:0000256" key="8">
    <source>
        <dbReference type="ARBA" id="ARBA00022787"/>
    </source>
</evidence>
<sequence length="158" mass="17919">MAASKSIVESPQFEAFMKYGTYTVVKMLLMSPLTGIARGARGSFDYKEDYKGYSNLSRDEIKAKLDTKDGTIERIRRCHLNDVENIPPFILISFFYVLAANPTLESCHWHFRIFLAARIVHTLSHLLAIRAPTRSLAFLVGFLTTASMAWKTIRALKV</sequence>
<keyword evidence="7" id="KW-0812">Transmembrane</keyword>
<dbReference type="Pfam" id="PF01124">
    <property type="entry name" value="MAPEG"/>
    <property type="match status" value="1"/>
</dbReference>
<keyword evidence="18" id="KW-1185">Reference proteome</keyword>
<dbReference type="GO" id="GO:0004364">
    <property type="term" value="F:glutathione transferase activity"/>
    <property type="evidence" value="ECO:0007669"/>
    <property type="project" value="UniProtKB-EC"/>
</dbReference>
<accession>A0A9Q1HB09</accession>
<keyword evidence="9" id="KW-0256">Endoplasmic reticulum</keyword>
<dbReference type="OrthoDB" id="193139at2759"/>